<dbReference type="InterPro" id="IPR041426">
    <property type="entry name" value="Mos1_HTH"/>
</dbReference>
<dbReference type="Gene3D" id="3.30.420.10">
    <property type="entry name" value="Ribonuclease H-like superfamily/Ribonuclease H"/>
    <property type="match status" value="1"/>
</dbReference>
<accession>A0ABQ8SQK0</accession>
<feature type="compositionally biased region" description="Gly residues" evidence="1">
    <location>
        <begin position="16"/>
        <end position="26"/>
    </location>
</feature>
<dbReference type="InterPro" id="IPR052709">
    <property type="entry name" value="Transposase-MT_Hybrid"/>
</dbReference>
<dbReference type="InterPro" id="IPR036397">
    <property type="entry name" value="RNaseH_sf"/>
</dbReference>
<evidence type="ECO:0000256" key="1">
    <source>
        <dbReference type="SAM" id="MobiDB-lite"/>
    </source>
</evidence>
<dbReference type="PANTHER" id="PTHR46060">
    <property type="entry name" value="MARINER MOS1 TRANSPOSASE-LIKE PROTEIN"/>
    <property type="match status" value="1"/>
</dbReference>
<sequence length="313" mass="34313">MGGGSGSGSDSDGGSSSDGGGGGGGEIWASDTITSERTTNACEAFYFNSAHPHIYNFLDTIIQTQTSTYLKMNYTDESDNVGEMSPGSSTESYPAFAQIGLRENPEKNLNQVTCPDRDSNPGHLVSRPDVLTVTPQERLRISKDGRNAPPPIRGDDMEGVRATGAHVDVLAEVGPRKDGVSSGKKHFRHILLFEFNIAAKAAEAARNICAVYGKNAIGESCKKTVLSFQHTTPRTKVNVHPQKMMIYVRWDKEGVVYCKFIPRYVTIIADICYQQLRRLAAAIEEKRPERFNQHDNARPQSNNMTKAAVQELD</sequence>
<feature type="region of interest" description="Disordered" evidence="1">
    <location>
        <begin position="290"/>
        <end position="313"/>
    </location>
</feature>
<dbReference type="PANTHER" id="PTHR46060:SF1">
    <property type="entry name" value="MARINER MOS1 TRANSPOSASE-LIKE PROTEIN"/>
    <property type="match status" value="1"/>
</dbReference>
<reference evidence="3 4" key="1">
    <citation type="journal article" date="2022" name="Allergy">
        <title>Genome assembly and annotation of Periplaneta americana reveal a comprehensive cockroach allergen profile.</title>
        <authorList>
            <person name="Wang L."/>
            <person name="Xiong Q."/>
            <person name="Saelim N."/>
            <person name="Wang L."/>
            <person name="Nong W."/>
            <person name="Wan A.T."/>
            <person name="Shi M."/>
            <person name="Liu X."/>
            <person name="Cao Q."/>
            <person name="Hui J.H.L."/>
            <person name="Sookrung N."/>
            <person name="Leung T.F."/>
            <person name="Tungtrongchitr A."/>
            <person name="Tsui S.K.W."/>
        </authorList>
    </citation>
    <scope>NUCLEOTIDE SEQUENCE [LARGE SCALE GENOMIC DNA]</scope>
    <source>
        <strain evidence="3">PWHHKU_190912</strain>
    </source>
</reference>
<keyword evidence="4" id="KW-1185">Reference proteome</keyword>
<comment type="caution">
    <text evidence="3">The sequence shown here is derived from an EMBL/GenBank/DDBJ whole genome shotgun (WGS) entry which is preliminary data.</text>
</comment>
<dbReference type="Proteomes" id="UP001148838">
    <property type="component" value="Unassembled WGS sequence"/>
</dbReference>
<dbReference type="Pfam" id="PF01359">
    <property type="entry name" value="Transposase_1"/>
    <property type="match status" value="1"/>
</dbReference>
<proteinExistence type="predicted"/>
<organism evidence="3 4">
    <name type="scientific">Periplaneta americana</name>
    <name type="common">American cockroach</name>
    <name type="synonym">Blatta americana</name>
    <dbReference type="NCBI Taxonomy" id="6978"/>
    <lineage>
        <taxon>Eukaryota</taxon>
        <taxon>Metazoa</taxon>
        <taxon>Ecdysozoa</taxon>
        <taxon>Arthropoda</taxon>
        <taxon>Hexapoda</taxon>
        <taxon>Insecta</taxon>
        <taxon>Pterygota</taxon>
        <taxon>Neoptera</taxon>
        <taxon>Polyneoptera</taxon>
        <taxon>Dictyoptera</taxon>
        <taxon>Blattodea</taxon>
        <taxon>Blattoidea</taxon>
        <taxon>Blattidae</taxon>
        <taxon>Blattinae</taxon>
        <taxon>Periplaneta</taxon>
    </lineage>
</organism>
<dbReference type="Pfam" id="PF17906">
    <property type="entry name" value="HTH_48"/>
    <property type="match status" value="1"/>
</dbReference>
<feature type="domain" description="Mos1 transposase HTH" evidence="2">
    <location>
        <begin position="184"/>
        <end position="219"/>
    </location>
</feature>
<gene>
    <name evidence="3" type="ORF">ANN_18601</name>
</gene>
<dbReference type="InterPro" id="IPR001888">
    <property type="entry name" value="Transposase_1"/>
</dbReference>
<evidence type="ECO:0000313" key="4">
    <source>
        <dbReference type="Proteomes" id="UP001148838"/>
    </source>
</evidence>
<evidence type="ECO:0000259" key="2">
    <source>
        <dbReference type="Pfam" id="PF17906"/>
    </source>
</evidence>
<feature type="region of interest" description="Disordered" evidence="1">
    <location>
        <begin position="1"/>
        <end position="29"/>
    </location>
</feature>
<name>A0ABQ8SQK0_PERAM</name>
<dbReference type="EMBL" id="JAJSOF020000023">
    <property type="protein sequence ID" value="KAJ4435977.1"/>
    <property type="molecule type" value="Genomic_DNA"/>
</dbReference>
<protein>
    <recommendedName>
        <fullName evidence="2">Mos1 transposase HTH domain-containing protein</fullName>
    </recommendedName>
</protein>
<evidence type="ECO:0000313" key="3">
    <source>
        <dbReference type="EMBL" id="KAJ4435977.1"/>
    </source>
</evidence>